<protein>
    <submittedName>
        <fullName evidence="3">Uncharacterized protein</fullName>
    </submittedName>
</protein>
<feature type="compositionally biased region" description="Low complexity" evidence="1">
    <location>
        <begin position="75"/>
        <end position="94"/>
    </location>
</feature>
<feature type="signal peptide" evidence="2">
    <location>
        <begin position="1"/>
        <end position="21"/>
    </location>
</feature>
<gene>
    <name evidence="3" type="ORF">EMPG_16107</name>
</gene>
<comment type="caution">
    <text evidence="3">The sequence shown here is derived from an EMBL/GenBank/DDBJ whole genome shotgun (WGS) entry which is preliminary data.</text>
</comment>
<sequence>MIRPWVSTPLLVLVLISFVSAVDLERGRQARSHAPFAGLFKALPARLRSRDTYFDDYIVARQYDLAKRQNRSEVPTASSAATPDPSTPDTSADTPTPPQPEPGTNGPPTQPSTQSPEPTPTTQEPPPETTPSTPPSTPPPESSTTTSPTPPESSESSTPPKPSSSHPSPSPEPTTKPKPPPSTHTPSNTPPPKSSTKLIPTTNPDGSPSTITTVVVVQPTQTNSPGGNLPKPPGLQTGAAPRVAAGMQKGLLGVLGFSGVIAFAMAL</sequence>
<evidence type="ECO:0000256" key="2">
    <source>
        <dbReference type="SAM" id="SignalP"/>
    </source>
</evidence>
<evidence type="ECO:0000313" key="3">
    <source>
        <dbReference type="EMBL" id="KLJ08463.1"/>
    </source>
</evidence>
<feature type="compositionally biased region" description="Low complexity" evidence="1">
    <location>
        <begin position="102"/>
        <end position="116"/>
    </location>
</feature>
<keyword evidence="2" id="KW-0732">Signal</keyword>
<dbReference type="PRINTS" id="PR01217">
    <property type="entry name" value="PRICHEXTENSN"/>
</dbReference>
<organism evidence="3 4">
    <name type="scientific">Blastomyces silverae</name>
    <dbReference type="NCBI Taxonomy" id="2060906"/>
    <lineage>
        <taxon>Eukaryota</taxon>
        <taxon>Fungi</taxon>
        <taxon>Dikarya</taxon>
        <taxon>Ascomycota</taxon>
        <taxon>Pezizomycotina</taxon>
        <taxon>Eurotiomycetes</taxon>
        <taxon>Eurotiomycetidae</taxon>
        <taxon>Onygenales</taxon>
        <taxon>Ajellomycetaceae</taxon>
        <taxon>Blastomyces</taxon>
    </lineage>
</organism>
<reference evidence="4" key="1">
    <citation type="journal article" date="2015" name="PLoS Genet.">
        <title>The dynamic genome and transcriptome of the human fungal pathogen Blastomyces and close relative Emmonsia.</title>
        <authorList>
            <person name="Munoz J.F."/>
            <person name="Gauthier G.M."/>
            <person name="Desjardins C.A."/>
            <person name="Gallo J.E."/>
            <person name="Holder J."/>
            <person name="Sullivan T.D."/>
            <person name="Marty A.J."/>
            <person name="Carmen J.C."/>
            <person name="Chen Z."/>
            <person name="Ding L."/>
            <person name="Gujja S."/>
            <person name="Magrini V."/>
            <person name="Misas E."/>
            <person name="Mitreva M."/>
            <person name="Priest M."/>
            <person name="Saif S."/>
            <person name="Whiston E.A."/>
            <person name="Young S."/>
            <person name="Zeng Q."/>
            <person name="Goldman W.E."/>
            <person name="Mardis E.R."/>
            <person name="Taylor J.W."/>
            <person name="McEwen J.G."/>
            <person name="Clay O.K."/>
            <person name="Klein B.S."/>
            <person name="Cuomo C.A."/>
        </authorList>
    </citation>
    <scope>NUCLEOTIDE SEQUENCE [LARGE SCALE GENOMIC DNA]</scope>
    <source>
        <strain evidence="4">UAMH 139</strain>
    </source>
</reference>
<dbReference type="AlphaFoldDB" id="A0A0H1BBH9"/>
<feature type="compositionally biased region" description="Pro residues" evidence="1">
    <location>
        <begin position="117"/>
        <end position="141"/>
    </location>
</feature>
<feature type="compositionally biased region" description="Pro residues" evidence="1">
    <location>
        <begin position="168"/>
        <end position="193"/>
    </location>
</feature>
<dbReference type="OrthoDB" id="4188602at2759"/>
<evidence type="ECO:0000256" key="1">
    <source>
        <dbReference type="SAM" id="MobiDB-lite"/>
    </source>
</evidence>
<accession>A0A0H1BBH9</accession>
<dbReference type="Proteomes" id="UP000053573">
    <property type="component" value="Unassembled WGS sequence"/>
</dbReference>
<evidence type="ECO:0000313" key="4">
    <source>
        <dbReference type="Proteomes" id="UP000053573"/>
    </source>
</evidence>
<feature type="compositionally biased region" description="Low complexity" evidence="1">
    <location>
        <begin position="142"/>
        <end position="167"/>
    </location>
</feature>
<proteinExistence type="predicted"/>
<feature type="chain" id="PRO_5005199584" evidence="2">
    <location>
        <begin position="22"/>
        <end position="267"/>
    </location>
</feature>
<name>A0A0H1BBH9_9EURO</name>
<dbReference type="EMBL" id="LDEV01002592">
    <property type="protein sequence ID" value="KLJ08463.1"/>
    <property type="molecule type" value="Genomic_DNA"/>
</dbReference>
<feature type="region of interest" description="Disordered" evidence="1">
    <location>
        <begin position="69"/>
        <end position="210"/>
    </location>
</feature>
<dbReference type="STRING" id="2060906.A0A0H1BBH9"/>
<keyword evidence="4" id="KW-1185">Reference proteome</keyword>